<accession>A0A1L7WTC6</accession>
<dbReference type="OrthoDB" id="3852249at2759"/>
<dbReference type="Proteomes" id="UP000184330">
    <property type="component" value="Unassembled WGS sequence"/>
</dbReference>
<dbReference type="EMBL" id="FJOG01000007">
    <property type="protein sequence ID" value="CZR56035.1"/>
    <property type="molecule type" value="Genomic_DNA"/>
</dbReference>
<organism evidence="1 2">
    <name type="scientific">Phialocephala subalpina</name>
    <dbReference type="NCBI Taxonomy" id="576137"/>
    <lineage>
        <taxon>Eukaryota</taxon>
        <taxon>Fungi</taxon>
        <taxon>Dikarya</taxon>
        <taxon>Ascomycota</taxon>
        <taxon>Pezizomycotina</taxon>
        <taxon>Leotiomycetes</taxon>
        <taxon>Helotiales</taxon>
        <taxon>Mollisiaceae</taxon>
        <taxon>Phialocephala</taxon>
        <taxon>Phialocephala fortinii species complex</taxon>
    </lineage>
</organism>
<sequence>MLPILLGTLTAAQALELFALYGPIMFAGINMVSGMGADAAKAQVNAKRARKIATKTMAREFPELVQKISSREVRIIEKSFNSGTAFTNAFVAAGVVGVLVKVHQGVEELKRIGIQLEGIRGELEKQVLAMIGVYETTGFGSFVYKFIKTEIGAYRTSKEKHVFYVYHSDIVWVPDFESLREERPLPQSFGGYSSDIDAIFLLMWSN</sequence>
<reference evidence="1 2" key="1">
    <citation type="submission" date="2016-03" db="EMBL/GenBank/DDBJ databases">
        <authorList>
            <person name="Ploux O."/>
        </authorList>
    </citation>
    <scope>NUCLEOTIDE SEQUENCE [LARGE SCALE GENOMIC DNA]</scope>
    <source>
        <strain evidence="1 2">UAMH 11012</strain>
    </source>
</reference>
<gene>
    <name evidence="1" type="ORF">PAC_05923</name>
</gene>
<dbReference type="STRING" id="576137.A0A1L7WTC6"/>
<evidence type="ECO:0000313" key="2">
    <source>
        <dbReference type="Proteomes" id="UP000184330"/>
    </source>
</evidence>
<protein>
    <submittedName>
        <fullName evidence="1">Uncharacterized protein</fullName>
    </submittedName>
</protein>
<name>A0A1L7WTC6_9HELO</name>
<evidence type="ECO:0000313" key="1">
    <source>
        <dbReference type="EMBL" id="CZR56035.1"/>
    </source>
</evidence>
<dbReference type="AlphaFoldDB" id="A0A1L7WTC6"/>
<proteinExistence type="predicted"/>
<keyword evidence="2" id="KW-1185">Reference proteome</keyword>